<protein>
    <recommendedName>
        <fullName evidence="2">histidine kinase</fullName>
        <ecNumber evidence="2">2.7.13.3</ecNumber>
    </recommendedName>
</protein>
<gene>
    <name evidence="10" type="ORF">DYBT9623_00269</name>
</gene>
<dbReference type="SUPFAM" id="SSF55874">
    <property type="entry name" value="ATPase domain of HSP90 chaperone/DNA topoisomerase II/histidine kinase"/>
    <property type="match status" value="1"/>
</dbReference>
<keyword evidence="8" id="KW-1133">Transmembrane helix</keyword>
<keyword evidence="4" id="KW-0808">Transferase</keyword>
<keyword evidence="5" id="KW-0547">Nucleotide-binding</keyword>
<keyword evidence="8" id="KW-0472">Membrane</keyword>
<evidence type="ECO:0000256" key="1">
    <source>
        <dbReference type="ARBA" id="ARBA00000085"/>
    </source>
</evidence>
<dbReference type="Pfam" id="PF02518">
    <property type="entry name" value="HATPase_c"/>
    <property type="match status" value="1"/>
</dbReference>
<keyword evidence="7" id="KW-0067">ATP-binding</keyword>
<dbReference type="InterPro" id="IPR003594">
    <property type="entry name" value="HATPase_dom"/>
</dbReference>
<dbReference type="PROSITE" id="PS50109">
    <property type="entry name" value="HIS_KIN"/>
    <property type="match status" value="1"/>
</dbReference>
<evidence type="ECO:0000256" key="3">
    <source>
        <dbReference type="ARBA" id="ARBA00022553"/>
    </source>
</evidence>
<keyword evidence="8" id="KW-0812">Transmembrane</keyword>
<accession>A0ABM8UJF7</accession>
<dbReference type="SMART" id="SM00387">
    <property type="entry name" value="HATPase_c"/>
    <property type="match status" value="1"/>
</dbReference>
<dbReference type="SUPFAM" id="SSF48452">
    <property type="entry name" value="TPR-like"/>
    <property type="match status" value="2"/>
</dbReference>
<evidence type="ECO:0000256" key="8">
    <source>
        <dbReference type="SAM" id="Phobius"/>
    </source>
</evidence>
<name>A0ABM8UJF7_9BACT</name>
<proteinExistence type="predicted"/>
<dbReference type="Gene3D" id="1.25.40.10">
    <property type="entry name" value="Tetratricopeptide repeat domain"/>
    <property type="match status" value="1"/>
</dbReference>
<reference evidence="10 11" key="1">
    <citation type="submission" date="2021-04" db="EMBL/GenBank/DDBJ databases">
        <authorList>
            <person name="Rodrigo-Torres L."/>
            <person name="Arahal R. D."/>
            <person name="Lucena T."/>
        </authorList>
    </citation>
    <scope>NUCLEOTIDE SEQUENCE [LARGE SCALE GENOMIC DNA]</scope>
    <source>
        <strain evidence="10 11">CECT 9623</strain>
    </source>
</reference>
<evidence type="ECO:0000259" key="9">
    <source>
        <dbReference type="PROSITE" id="PS50109"/>
    </source>
</evidence>
<dbReference type="InterPro" id="IPR036890">
    <property type="entry name" value="HATPase_C_sf"/>
</dbReference>
<sequence>MSLYQTVYAQNNSKTAYQRLFQTQQDYKAALLAGDSAQIAEECYLLGKRFMGIDNYAKAQQWLLKSLSLRTPHGPSEDIGKIYLRLSETQHELHNLSASKKYAQLAHSNFIAAKSQKGLAASNRALGDLERLTSHESADPAKSLDSSARSFGRSLAISRSLGDSVDMAITYESMGHLYILKKDVPTSLNYYNNAANIYQQKGMIYNVAALSERVARNMLMMDNLPEAKKWLDRALVADGGNKRNSKDEELLLVTQALYFEKINDWKTAFKYNSEVLALKTRNLNETQQESITNINLAYENELNLAEMAAQKKQHILQKRLTNTLLILFSFTGIACILFYLLFVKYRKTSRENAMLVKEQNHRTKNNLQSVSDLLSLQMYNMSDPEAIEAMEESLLRVQAMTLVHRSLYQGEELVYIGLNQYIPDLINMVLQSYRRENVRTFYAIDPVLLHTDHAISLGLFVNELTTNSCKYAFASHTSPELNVSCRMKNEEMIFTFRDNGAGIASELTQNKGFGLKLIHILAERLKGKIDILNRDGFAFSLSFKAEIKPAAAHFTDRLKVS</sequence>
<evidence type="ECO:0000256" key="7">
    <source>
        <dbReference type="ARBA" id="ARBA00022840"/>
    </source>
</evidence>
<keyword evidence="11" id="KW-1185">Reference proteome</keyword>
<keyword evidence="6" id="KW-0418">Kinase</keyword>
<evidence type="ECO:0000313" key="10">
    <source>
        <dbReference type="EMBL" id="CAG5067548.1"/>
    </source>
</evidence>
<evidence type="ECO:0000256" key="4">
    <source>
        <dbReference type="ARBA" id="ARBA00022679"/>
    </source>
</evidence>
<feature type="transmembrane region" description="Helical" evidence="8">
    <location>
        <begin position="320"/>
        <end position="342"/>
    </location>
</feature>
<dbReference type="EC" id="2.7.13.3" evidence="2"/>
<dbReference type="Proteomes" id="UP000679725">
    <property type="component" value="Unassembled WGS sequence"/>
</dbReference>
<evidence type="ECO:0000256" key="6">
    <source>
        <dbReference type="ARBA" id="ARBA00022777"/>
    </source>
</evidence>
<dbReference type="Gene3D" id="3.30.565.10">
    <property type="entry name" value="Histidine kinase-like ATPase, C-terminal domain"/>
    <property type="match status" value="1"/>
</dbReference>
<organism evidence="10 11">
    <name type="scientific">Dyadobacter linearis</name>
    <dbReference type="NCBI Taxonomy" id="2823330"/>
    <lineage>
        <taxon>Bacteria</taxon>
        <taxon>Pseudomonadati</taxon>
        <taxon>Bacteroidota</taxon>
        <taxon>Cytophagia</taxon>
        <taxon>Cytophagales</taxon>
        <taxon>Spirosomataceae</taxon>
        <taxon>Dyadobacter</taxon>
    </lineage>
</organism>
<evidence type="ECO:0000256" key="5">
    <source>
        <dbReference type="ARBA" id="ARBA00022741"/>
    </source>
</evidence>
<comment type="caution">
    <text evidence="10">The sequence shown here is derived from an EMBL/GenBank/DDBJ whole genome shotgun (WGS) entry which is preliminary data.</text>
</comment>
<evidence type="ECO:0000313" key="11">
    <source>
        <dbReference type="Proteomes" id="UP000679725"/>
    </source>
</evidence>
<dbReference type="RefSeq" id="WP_215231714.1">
    <property type="nucleotide sequence ID" value="NZ_CAJRAU010000001.1"/>
</dbReference>
<dbReference type="EMBL" id="CAJRAU010000001">
    <property type="protein sequence ID" value="CAG5067548.1"/>
    <property type="molecule type" value="Genomic_DNA"/>
</dbReference>
<dbReference type="PANTHER" id="PTHR41523">
    <property type="entry name" value="TWO-COMPONENT SYSTEM SENSOR PROTEIN"/>
    <property type="match status" value="1"/>
</dbReference>
<dbReference type="InterPro" id="IPR011495">
    <property type="entry name" value="Sig_transdc_His_kin_sub2_dim/P"/>
</dbReference>
<comment type="catalytic activity">
    <reaction evidence="1">
        <text>ATP + protein L-histidine = ADP + protein N-phospho-L-histidine.</text>
        <dbReference type="EC" id="2.7.13.3"/>
    </reaction>
</comment>
<evidence type="ECO:0000256" key="2">
    <source>
        <dbReference type="ARBA" id="ARBA00012438"/>
    </source>
</evidence>
<dbReference type="InterPro" id="IPR005467">
    <property type="entry name" value="His_kinase_dom"/>
</dbReference>
<keyword evidence="3" id="KW-0597">Phosphoprotein</keyword>
<feature type="domain" description="Histidine kinase" evidence="9">
    <location>
        <begin position="358"/>
        <end position="547"/>
    </location>
</feature>
<dbReference type="PANTHER" id="PTHR41523:SF8">
    <property type="entry name" value="ETHYLENE RESPONSE SENSOR PROTEIN"/>
    <property type="match status" value="1"/>
</dbReference>
<dbReference type="InterPro" id="IPR011990">
    <property type="entry name" value="TPR-like_helical_dom_sf"/>
</dbReference>
<dbReference type="Pfam" id="PF07568">
    <property type="entry name" value="HisKA_2"/>
    <property type="match status" value="1"/>
</dbReference>